<dbReference type="InterPro" id="IPR015655">
    <property type="entry name" value="PP2C"/>
</dbReference>
<feature type="compositionally biased region" description="Polar residues" evidence="5">
    <location>
        <begin position="806"/>
        <end position="819"/>
    </location>
</feature>
<feature type="compositionally biased region" description="Polar residues" evidence="5">
    <location>
        <begin position="529"/>
        <end position="574"/>
    </location>
</feature>
<evidence type="ECO:0000259" key="6">
    <source>
        <dbReference type="PROSITE" id="PS51746"/>
    </source>
</evidence>
<dbReference type="InterPro" id="IPR001932">
    <property type="entry name" value="PPM-type_phosphatase-like_dom"/>
</dbReference>
<sequence length="938" mass="102017">MPNRVGVNLRASAFLHQGDRKYMEDEFAVAYQRTADKKDIEYSFFGIFDGHGGKEAAHFAKDHLMDNIVSQRAFWSDDDDDVLEAIKEGFIQTHMAMWKVLEKWPRTASGWPSTSGSTASVAFIRKQKIYIGHVGDSGICLGYESLSGIWLGKHLTRDHKPESNAERIRINKCGGKVVNKSGVPRVVWNRPKRGHKGPVRRSTPMDEIPFLAVARSLGDLWSYNPTSNQFVVSPVPDVHVYPIDISQHRCLIFGTDGLWNVMSPYTAVNIAYCTEKNNEDHYLGILMPCGTQRLWVNPSRSVVKGAMDRYTHCNIRADNTSAVVVFLDPPGRPKREVLLQRKGLANLGGTQEKQQQHCPSPAIQQSPGTTNRSDCKVEVHVYNLDNKHQKTPKSPNCILKIKERMPEKWQMDPETKLNSEEEKTKKSGEDLLKFAGNTPVLRAVSRAVTDGDFAAQAATPGSLGAASVAASPAPPLSTATHSNKCSSSLSTTSCTCRHHCVANSGKPIATATPPSLRSTLRSSHVDDTSVASSTPVLSNQSTRLSLYSSAGTPTNSSVRRSSALQSKKISQANESSSSKHVNSSSGPCSTSSSVVSVSNRSVKRDREDDGCATTAEPQNKKTCLECGCSYVRPATSLPALPVEARDRSKAIDKTDILSTSCNSCSQSVPSSPKPSKMKSQQEIIKLSTKKDDIQSPVISSSSLLSNRSVSSDSKVVESKSEDATVGVSSPSISVRNVSNKLKIKKSLNKHTAGENDEIGKDDQTSSGSRRTRSGFSSVSCMVQPENRSPSFHSRSNINNNNWSISDVKSGTSSRASNNKNSSVERSNVPSSSSTTSLPSNITASRVLKSVNRGTSIETNSEKMGSMKSSQNSAMVKGESRMKIKNTAKINRRKRSLVAAGLPAIDDDASSPKKKAAMMHLRSGKPMITRSQERTVRPK</sequence>
<dbReference type="Gene3D" id="3.60.40.10">
    <property type="entry name" value="PPM-type phosphatase domain"/>
    <property type="match status" value="1"/>
</dbReference>
<accession>A0A2P2HYZ5</accession>
<dbReference type="Pfam" id="PF00481">
    <property type="entry name" value="PP2C"/>
    <property type="match status" value="1"/>
</dbReference>
<feature type="region of interest" description="Disordered" evidence="5">
    <location>
        <begin position="904"/>
        <end position="938"/>
    </location>
</feature>
<dbReference type="SUPFAM" id="SSF81606">
    <property type="entry name" value="PP2C-like"/>
    <property type="match status" value="1"/>
</dbReference>
<evidence type="ECO:0000256" key="3">
    <source>
        <dbReference type="ARBA" id="ARBA00022912"/>
    </source>
</evidence>
<protein>
    <submittedName>
        <fullName evidence="7">Mucin-5AC-like</fullName>
    </submittedName>
</protein>
<feature type="region of interest" description="Disordered" evidence="5">
    <location>
        <begin position="409"/>
        <end position="428"/>
    </location>
</feature>
<evidence type="ECO:0000256" key="2">
    <source>
        <dbReference type="ARBA" id="ARBA00022801"/>
    </source>
</evidence>
<dbReference type="InterPro" id="IPR000222">
    <property type="entry name" value="PP2C_BS"/>
</dbReference>
<feature type="region of interest" description="Disordered" evidence="5">
    <location>
        <begin position="505"/>
        <end position="615"/>
    </location>
</feature>
<proteinExistence type="evidence at transcript level"/>
<keyword evidence="1" id="KW-0479">Metal-binding</keyword>
<dbReference type="SMART" id="SM00332">
    <property type="entry name" value="PP2Cc"/>
    <property type="match status" value="1"/>
</dbReference>
<feature type="region of interest" description="Disordered" evidence="5">
    <location>
        <begin position="698"/>
        <end position="729"/>
    </location>
</feature>
<organism evidence="7">
    <name type="scientific">Hirondellea gigas</name>
    <dbReference type="NCBI Taxonomy" id="1518452"/>
    <lineage>
        <taxon>Eukaryota</taxon>
        <taxon>Metazoa</taxon>
        <taxon>Ecdysozoa</taxon>
        <taxon>Arthropoda</taxon>
        <taxon>Crustacea</taxon>
        <taxon>Multicrustacea</taxon>
        <taxon>Malacostraca</taxon>
        <taxon>Eumalacostraca</taxon>
        <taxon>Peracarida</taxon>
        <taxon>Amphipoda</taxon>
        <taxon>Amphilochidea</taxon>
        <taxon>Lysianassida</taxon>
        <taxon>Lysianassidira</taxon>
        <taxon>Lysianassoidea</taxon>
        <taxon>Lysianassidae</taxon>
        <taxon>Hirondellea</taxon>
    </lineage>
</organism>
<evidence type="ECO:0000256" key="1">
    <source>
        <dbReference type="ARBA" id="ARBA00022723"/>
    </source>
</evidence>
<feature type="compositionally biased region" description="Low complexity" evidence="5">
    <location>
        <begin position="764"/>
        <end position="779"/>
    </location>
</feature>
<reference evidence="7" key="1">
    <citation type="journal article" date="2018" name="Biosci. Biotechnol. Biochem.">
        <title>Polysaccharide hydrolase of the hadal zone amphipods Hirondellea gigas.</title>
        <authorList>
            <person name="Kobayashi H."/>
            <person name="Nagahama T."/>
            <person name="Arai W."/>
            <person name="Sasagawa Y."/>
            <person name="Umeda M."/>
            <person name="Hayashi T."/>
            <person name="Nikaido I."/>
            <person name="Watanabe H."/>
            <person name="Oguri K."/>
            <person name="Kitazato H."/>
            <person name="Fujioka K."/>
            <person name="Kido Y."/>
            <person name="Takami H."/>
        </authorList>
    </citation>
    <scope>NUCLEOTIDE SEQUENCE</scope>
    <source>
        <tissue evidence="7">Whole body</tissue>
    </source>
</reference>
<keyword evidence="3 4" id="KW-0904">Protein phosphatase</keyword>
<feature type="region of interest" description="Disordered" evidence="5">
    <location>
        <begin position="349"/>
        <end position="371"/>
    </location>
</feature>
<feature type="domain" description="PPM-type phosphatase" evidence="6">
    <location>
        <begin position="10"/>
        <end position="327"/>
    </location>
</feature>
<feature type="compositionally biased region" description="Low complexity" evidence="5">
    <location>
        <begin position="698"/>
        <end position="713"/>
    </location>
</feature>
<feature type="region of interest" description="Disordered" evidence="5">
    <location>
        <begin position="745"/>
        <end position="891"/>
    </location>
</feature>
<feature type="compositionally biased region" description="Basic and acidic residues" evidence="5">
    <location>
        <begin position="751"/>
        <end position="763"/>
    </location>
</feature>
<dbReference type="GO" id="GO:0046872">
    <property type="term" value="F:metal ion binding"/>
    <property type="evidence" value="ECO:0007669"/>
    <property type="project" value="UniProtKB-KW"/>
</dbReference>
<dbReference type="InterPro" id="IPR036457">
    <property type="entry name" value="PPM-type-like_dom_sf"/>
</dbReference>
<evidence type="ECO:0000256" key="5">
    <source>
        <dbReference type="SAM" id="MobiDB-lite"/>
    </source>
</evidence>
<feature type="compositionally biased region" description="Basic residues" evidence="5">
    <location>
        <begin position="882"/>
        <end position="891"/>
    </location>
</feature>
<dbReference type="CDD" id="cd00143">
    <property type="entry name" value="PP2Cc"/>
    <property type="match status" value="1"/>
</dbReference>
<dbReference type="PROSITE" id="PS51746">
    <property type="entry name" value="PPM_2"/>
    <property type="match status" value="1"/>
</dbReference>
<dbReference type="PROSITE" id="PS01032">
    <property type="entry name" value="PPM_1"/>
    <property type="match status" value="1"/>
</dbReference>
<feature type="compositionally biased region" description="Low complexity" evidence="5">
    <location>
        <begin position="820"/>
        <end position="839"/>
    </location>
</feature>
<feature type="region of interest" description="Disordered" evidence="5">
    <location>
        <begin position="465"/>
        <end position="484"/>
    </location>
</feature>
<name>A0A2P2HYZ5_9CRUS</name>
<evidence type="ECO:0000313" key="7">
    <source>
        <dbReference type="EMBL" id="LAB66992.1"/>
    </source>
</evidence>
<keyword evidence="2 4" id="KW-0378">Hydrolase</keyword>
<feature type="compositionally biased region" description="Low complexity" evidence="5">
    <location>
        <begin position="575"/>
        <end position="600"/>
    </location>
</feature>
<dbReference type="FunFam" id="3.60.40.10:FF:000060">
    <property type="entry name" value="Protein phosphatase 2c"/>
    <property type="match status" value="1"/>
</dbReference>
<evidence type="ECO:0000256" key="4">
    <source>
        <dbReference type="RuleBase" id="RU003465"/>
    </source>
</evidence>
<feature type="compositionally biased region" description="Low complexity" evidence="5">
    <location>
        <begin position="790"/>
        <end position="805"/>
    </location>
</feature>
<dbReference type="GO" id="GO:0004722">
    <property type="term" value="F:protein serine/threonine phosphatase activity"/>
    <property type="evidence" value="ECO:0007669"/>
    <property type="project" value="InterPro"/>
</dbReference>
<comment type="similarity">
    <text evidence="4">Belongs to the PP2C family.</text>
</comment>
<dbReference type="EMBL" id="IACF01001280">
    <property type="protein sequence ID" value="LAB66992.1"/>
    <property type="molecule type" value="mRNA"/>
</dbReference>
<dbReference type="AlphaFoldDB" id="A0A2P2HYZ5"/>
<dbReference type="PANTHER" id="PTHR47992">
    <property type="entry name" value="PROTEIN PHOSPHATASE"/>
    <property type="match status" value="1"/>
</dbReference>
<feature type="compositionally biased region" description="Polar residues" evidence="5">
    <location>
        <begin position="512"/>
        <end position="522"/>
    </location>
</feature>
<feature type="compositionally biased region" description="Polar residues" evidence="5">
    <location>
        <begin position="851"/>
        <end position="873"/>
    </location>
</feature>